<dbReference type="RefSeq" id="WP_146414721.1">
    <property type="nucleotide sequence ID" value="NZ_SJPZ01000002.1"/>
</dbReference>
<name>A0A5C6FKW7_9PLAN</name>
<sequence>MSTRAVVALKLPDQTVVATYLHFDGYPDHVLPILETGYLDPDEALELIEGGELRSISPRPAEPEYFATSRPTERLQSADELPGLARYLNAGHIYYYGDKRWMHQKL</sequence>
<proteinExistence type="predicted"/>
<reference evidence="1 2" key="1">
    <citation type="submission" date="2019-02" db="EMBL/GenBank/DDBJ databases">
        <title>Deep-cultivation of Planctomycetes and their phenomic and genomic characterization uncovers novel biology.</title>
        <authorList>
            <person name="Wiegand S."/>
            <person name="Jogler M."/>
            <person name="Boedeker C."/>
            <person name="Pinto D."/>
            <person name="Vollmers J."/>
            <person name="Rivas-Marin E."/>
            <person name="Kohn T."/>
            <person name="Peeters S.H."/>
            <person name="Heuer A."/>
            <person name="Rast P."/>
            <person name="Oberbeckmann S."/>
            <person name="Bunk B."/>
            <person name="Jeske O."/>
            <person name="Meyerdierks A."/>
            <person name="Storesund J.E."/>
            <person name="Kallscheuer N."/>
            <person name="Luecker S."/>
            <person name="Lage O.M."/>
            <person name="Pohl T."/>
            <person name="Merkel B.J."/>
            <person name="Hornburger P."/>
            <person name="Mueller R.-W."/>
            <person name="Bruemmer F."/>
            <person name="Labrenz M."/>
            <person name="Spormann A.M."/>
            <person name="Op Den Camp H."/>
            <person name="Overmann J."/>
            <person name="Amann R."/>
            <person name="Jetten M.S.M."/>
            <person name="Mascher T."/>
            <person name="Medema M.H."/>
            <person name="Devos D.P."/>
            <person name="Kaster A.-K."/>
            <person name="Ovreas L."/>
            <person name="Rohde M."/>
            <person name="Galperin M.Y."/>
            <person name="Jogler C."/>
        </authorList>
    </citation>
    <scope>NUCLEOTIDE SEQUENCE [LARGE SCALE GENOMIC DNA]</scope>
    <source>
        <strain evidence="1 2">V7</strain>
    </source>
</reference>
<comment type="caution">
    <text evidence="1">The sequence shown here is derived from an EMBL/GenBank/DDBJ whole genome shotgun (WGS) entry which is preliminary data.</text>
</comment>
<dbReference type="Proteomes" id="UP000316476">
    <property type="component" value="Unassembled WGS sequence"/>
</dbReference>
<gene>
    <name evidence="1" type="ORF">V7x_36450</name>
</gene>
<accession>A0A5C6FKW7</accession>
<organism evidence="1 2">
    <name type="scientific">Crateriforma conspicua</name>
    <dbReference type="NCBI Taxonomy" id="2527996"/>
    <lineage>
        <taxon>Bacteria</taxon>
        <taxon>Pseudomonadati</taxon>
        <taxon>Planctomycetota</taxon>
        <taxon>Planctomycetia</taxon>
        <taxon>Planctomycetales</taxon>
        <taxon>Planctomycetaceae</taxon>
        <taxon>Crateriforma</taxon>
    </lineage>
</organism>
<dbReference type="OrthoDB" id="281660at2"/>
<dbReference type="EMBL" id="SJPZ01000002">
    <property type="protein sequence ID" value="TWU61954.1"/>
    <property type="molecule type" value="Genomic_DNA"/>
</dbReference>
<protein>
    <submittedName>
        <fullName evidence="1">Uncharacterized protein</fullName>
    </submittedName>
</protein>
<evidence type="ECO:0000313" key="1">
    <source>
        <dbReference type="EMBL" id="TWU61954.1"/>
    </source>
</evidence>
<evidence type="ECO:0000313" key="2">
    <source>
        <dbReference type="Proteomes" id="UP000316476"/>
    </source>
</evidence>
<dbReference type="AlphaFoldDB" id="A0A5C6FKW7"/>